<dbReference type="Pfam" id="PF01261">
    <property type="entry name" value="AP_endonuc_2"/>
    <property type="match status" value="1"/>
</dbReference>
<evidence type="ECO:0000259" key="1">
    <source>
        <dbReference type="Pfam" id="PF01261"/>
    </source>
</evidence>
<evidence type="ECO:0000313" key="2">
    <source>
        <dbReference type="EMBL" id="MFD1881314.1"/>
    </source>
</evidence>
<dbReference type="SUPFAM" id="SSF51658">
    <property type="entry name" value="Xylose isomerase-like"/>
    <property type="match status" value="1"/>
</dbReference>
<accession>A0ABW4R6J0</accession>
<proteinExistence type="predicted"/>
<dbReference type="RefSeq" id="WP_379141061.1">
    <property type="nucleotide sequence ID" value="NZ_JBHUEN010000016.1"/>
</dbReference>
<sequence>MSAIQDQFAALMRHKAGTEPPPVLTPALARKLIARLDGVRLFAHGYALLTNLTQGQIRPADLLEFAWHHELQGLCLHVLDGEENSLSQMNNAQLRAFGARARDLGLDLHVEISTTQHDSVDRAVHIARSIGSRNIRVYSRYEGRLSEVMDRIEADLRYLALLADRYDLNFDFEQHEELKSHEIAALLRKVDHPRLNALFDFGNMINANERPLPALRALAPFIRQVHLKGIRIVPQGNGTGHYGVLQGSPEDDMPGPRMFYELLMLGEQTAQVVAFALEQENHYVAPAFRQSDEGADPFIPYREMSDTGLPPGLTLDSMMAGEHRWLENQLAYMRGLIRELRLLAELVLAEAAQPVTRSTELMGEPQ</sequence>
<dbReference type="Gene3D" id="3.20.20.150">
    <property type="entry name" value="Divalent-metal-dependent TIM barrel enzymes"/>
    <property type="match status" value="1"/>
</dbReference>
<keyword evidence="3" id="KW-1185">Reference proteome</keyword>
<protein>
    <submittedName>
        <fullName evidence="2">Sugar phosphate isomerase/epimerase family protein</fullName>
    </submittedName>
</protein>
<dbReference type="PANTHER" id="PTHR12110">
    <property type="entry name" value="HYDROXYPYRUVATE ISOMERASE"/>
    <property type="match status" value="1"/>
</dbReference>
<dbReference type="InterPro" id="IPR036237">
    <property type="entry name" value="Xyl_isomerase-like_sf"/>
</dbReference>
<gene>
    <name evidence="2" type="ORF">ACFSCT_06235</name>
</gene>
<dbReference type="Proteomes" id="UP001597213">
    <property type="component" value="Unassembled WGS sequence"/>
</dbReference>
<evidence type="ECO:0000313" key="3">
    <source>
        <dbReference type="Proteomes" id="UP001597213"/>
    </source>
</evidence>
<comment type="caution">
    <text evidence="2">The sequence shown here is derived from an EMBL/GenBank/DDBJ whole genome shotgun (WGS) entry which is preliminary data.</text>
</comment>
<reference evidence="3" key="1">
    <citation type="journal article" date="2019" name="Int. J. Syst. Evol. Microbiol.">
        <title>The Global Catalogue of Microorganisms (GCM) 10K type strain sequencing project: providing services to taxonomists for standard genome sequencing and annotation.</title>
        <authorList>
            <consortium name="The Broad Institute Genomics Platform"/>
            <consortium name="The Broad Institute Genome Sequencing Center for Infectious Disease"/>
            <person name="Wu L."/>
            <person name="Ma J."/>
        </authorList>
    </citation>
    <scope>NUCLEOTIDE SEQUENCE [LARGE SCALE GENOMIC DNA]</scope>
    <source>
        <strain evidence="3">CCUG 56029</strain>
    </source>
</reference>
<dbReference type="EMBL" id="JBHUEN010000016">
    <property type="protein sequence ID" value="MFD1881314.1"/>
    <property type="molecule type" value="Genomic_DNA"/>
</dbReference>
<dbReference type="PANTHER" id="PTHR12110:SF53">
    <property type="entry name" value="BLR5974 PROTEIN"/>
    <property type="match status" value="1"/>
</dbReference>
<feature type="domain" description="Xylose isomerase-like TIM barrel" evidence="1">
    <location>
        <begin position="116"/>
        <end position="252"/>
    </location>
</feature>
<keyword evidence="2" id="KW-0413">Isomerase</keyword>
<dbReference type="GO" id="GO:0016853">
    <property type="term" value="F:isomerase activity"/>
    <property type="evidence" value="ECO:0007669"/>
    <property type="project" value="UniProtKB-KW"/>
</dbReference>
<dbReference type="InterPro" id="IPR050312">
    <property type="entry name" value="IolE/XylAMocC-like"/>
</dbReference>
<organism evidence="2 3">
    <name type="scientific">Paracoccus pacificus</name>
    <dbReference type="NCBI Taxonomy" id="1463598"/>
    <lineage>
        <taxon>Bacteria</taxon>
        <taxon>Pseudomonadati</taxon>
        <taxon>Pseudomonadota</taxon>
        <taxon>Alphaproteobacteria</taxon>
        <taxon>Rhodobacterales</taxon>
        <taxon>Paracoccaceae</taxon>
        <taxon>Paracoccus</taxon>
    </lineage>
</organism>
<name>A0ABW4R6J0_9RHOB</name>
<dbReference type="InterPro" id="IPR013022">
    <property type="entry name" value="Xyl_isomerase-like_TIM-brl"/>
</dbReference>